<evidence type="ECO:0000256" key="3">
    <source>
        <dbReference type="ARBA" id="ARBA00022597"/>
    </source>
</evidence>
<dbReference type="SUPFAM" id="SSF52540">
    <property type="entry name" value="P-loop containing nucleoside triphosphate hydrolases"/>
    <property type="match status" value="2"/>
</dbReference>
<dbReference type="Proteomes" id="UP000184221">
    <property type="component" value="Unassembled WGS sequence"/>
</dbReference>
<organism evidence="10 11">
    <name type="scientific">Marivita hallyeonensis</name>
    <dbReference type="NCBI Taxonomy" id="996342"/>
    <lineage>
        <taxon>Bacteria</taxon>
        <taxon>Pseudomonadati</taxon>
        <taxon>Pseudomonadota</taxon>
        <taxon>Alphaproteobacteria</taxon>
        <taxon>Rhodobacterales</taxon>
        <taxon>Roseobacteraceae</taxon>
        <taxon>Marivita</taxon>
    </lineage>
</organism>
<keyword evidence="1" id="KW-0813">Transport</keyword>
<dbReference type="CDD" id="cd03215">
    <property type="entry name" value="ABC_Carb_Monos_II"/>
    <property type="match status" value="1"/>
</dbReference>
<dbReference type="PANTHER" id="PTHR43790:SF1">
    <property type="entry name" value="XYLOSE IMPORT ATP-BINDING PROTEIN XYLG"/>
    <property type="match status" value="1"/>
</dbReference>
<keyword evidence="7" id="KW-1278">Translocase</keyword>
<evidence type="ECO:0000256" key="1">
    <source>
        <dbReference type="ARBA" id="ARBA00022448"/>
    </source>
</evidence>
<reference evidence="10 11" key="1">
    <citation type="submission" date="2016-11" db="EMBL/GenBank/DDBJ databases">
        <authorList>
            <person name="Jaros S."/>
            <person name="Januszkiewicz K."/>
            <person name="Wedrychowicz H."/>
        </authorList>
    </citation>
    <scope>NUCLEOTIDE SEQUENCE [LARGE SCALE GENOMIC DNA]</scope>
    <source>
        <strain evidence="10 11">DSM 29431</strain>
    </source>
</reference>
<keyword evidence="4" id="KW-0677">Repeat</keyword>
<dbReference type="InterPro" id="IPR027417">
    <property type="entry name" value="P-loop_NTPase"/>
</dbReference>
<sequence length="498" mass="53365">MSSDHDTAFIDLRAITKRYAGVTALDSVDFTVQPGEAVCLAGENGSGKSTLIKIISGVEPATEGTVRIAGKERPYLNPRISAAAGVMVIFQDFSLFPNLSVAENIAFATQLSTHERFFKSRATREIARKALDRIGVEIDLDARVETLPVAQKQLVAICRALASQAQLIIMDEPTTALTEKEVRRLQGIIRMLKDEGVAVIFVSHKLAEVLEVSEKVVVLRNGKKVAEGPATDFDTQSLTYHMTGRDVPEVPPSEVMAGAETLMHVESLTKEGSFADISFDLKTGEVLGITGLLGSGRTSVAKALFGLVAPDAGSITVEGKPVPTGDPQAASMARIGYVPEDRLTEGLFLSQSILRNVAIGRLDAHTSGGFLNMAGLVDEASDWLKRLKVKAPDVEAPVQSLSGGNQQRVALARWLSRAPRVLVLNGPSVGVDVGSKADIHDIIRDLASQGIGIIVISDDLPELLATCHRILVMRDGRIIDELDGRSVTEDDLAHRLAS</sequence>
<keyword evidence="3" id="KW-0762">Sugar transport</keyword>
<dbReference type="PANTHER" id="PTHR43790">
    <property type="entry name" value="CARBOHYDRATE TRANSPORT ATP-BINDING PROTEIN MG119-RELATED"/>
    <property type="match status" value="1"/>
</dbReference>
<dbReference type="SMART" id="SM00382">
    <property type="entry name" value="AAA"/>
    <property type="match status" value="2"/>
</dbReference>
<evidence type="ECO:0000256" key="2">
    <source>
        <dbReference type="ARBA" id="ARBA00022475"/>
    </source>
</evidence>
<dbReference type="STRING" id="996342.SAMN05443551_2097"/>
<dbReference type="CDD" id="cd03216">
    <property type="entry name" value="ABC_Carb_Monos_I"/>
    <property type="match status" value="1"/>
</dbReference>
<dbReference type="Pfam" id="PF00005">
    <property type="entry name" value="ABC_tran"/>
    <property type="match status" value="2"/>
</dbReference>
<evidence type="ECO:0000256" key="6">
    <source>
        <dbReference type="ARBA" id="ARBA00022840"/>
    </source>
</evidence>
<keyword evidence="6 10" id="KW-0067">ATP-binding</keyword>
<evidence type="ECO:0000256" key="8">
    <source>
        <dbReference type="ARBA" id="ARBA00023136"/>
    </source>
</evidence>
<proteinExistence type="predicted"/>
<keyword evidence="2" id="KW-1003">Cell membrane</keyword>
<evidence type="ECO:0000256" key="7">
    <source>
        <dbReference type="ARBA" id="ARBA00022967"/>
    </source>
</evidence>
<dbReference type="GO" id="GO:0005524">
    <property type="term" value="F:ATP binding"/>
    <property type="evidence" value="ECO:0007669"/>
    <property type="project" value="UniProtKB-KW"/>
</dbReference>
<name>A0A1M5SFC4_9RHOB</name>
<dbReference type="InterPro" id="IPR003593">
    <property type="entry name" value="AAA+_ATPase"/>
</dbReference>
<dbReference type="Gene3D" id="3.40.50.300">
    <property type="entry name" value="P-loop containing nucleotide triphosphate hydrolases"/>
    <property type="match status" value="2"/>
</dbReference>
<evidence type="ECO:0000259" key="9">
    <source>
        <dbReference type="PROSITE" id="PS50893"/>
    </source>
</evidence>
<dbReference type="PROSITE" id="PS50893">
    <property type="entry name" value="ABC_TRANSPORTER_2"/>
    <property type="match status" value="2"/>
</dbReference>
<dbReference type="RefSeq" id="WP_072777396.1">
    <property type="nucleotide sequence ID" value="NZ_FQXC01000002.1"/>
</dbReference>
<evidence type="ECO:0000256" key="4">
    <source>
        <dbReference type="ARBA" id="ARBA00022737"/>
    </source>
</evidence>
<gene>
    <name evidence="10" type="ORF">SAMN05443551_2097</name>
</gene>
<dbReference type="PROSITE" id="PS00211">
    <property type="entry name" value="ABC_TRANSPORTER_1"/>
    <property type="match status" value="1"/>
</dbReference>
<dbReference type="InterPro" id="IPR003439">
    <property type="entry name" value="ABC_transporter-like_ATP-bd"/>
</dbReference>
<dbReference type="EMBL" id="FQXC01000002">
    <property type="protein sequence ID" value="SHH36583.1"/>
    <property type="molecule type" value="Genomic_DNA"/>
</dbReference>
<feature type="domain" description="ABC transporter" evidence="9">
    <location>
        <begin position="10"/>
        <end position="246"/>
    </location>
</feature>
<evidence type="ECO:0000313" key="11">
    <source>
        <dbReference type="Proteomes" id="UP000184221"/>
    </source>
</evidence>
<evidence type="ECO:0000313" key="10">
    <source>
        <dbReference type="EMBL" id="SHH36583.1"/>
    </source>
</evidence>
<keyword evidence="5" id="KW-0547">Nucleotide-binding</keyword>
<protein>
    <submittedName>
        <fullName evidence="10">Monosaccharide ABC transporter ATP-binding protein, CUT2 family</fullName>
    </submittedName>
</protein>
<dbReference type="InterPro" id="IPR017871">
    <property type="entry name" value="ABC_transporter-like_CS"/>
</dbReference>
<dbReference type="AlphaFoldDB" id="A0A1M5SFC4"/>
<dbReference type="OrthoDB" id="9805029at2"/>
<accession>A0A1M5SFC4</accession>
<dbReference type="InterPro" id="IPR050107">
    <property type="entry name" value="ABC_carbohydrate_import_ATPase"/>
</dbReference>
<keyword evidence="8" id="KW-0472">Membrane</keyword>
<dbReference type="GO" id="GO:0016887">
    <property type="term" value="F:ATP hydrolysis activity"/>
    <property type="evidence" value="ECO:0007669"/>
    <property type="project" value="InterPro"/>
</dbReference>
<evidence type="ECO:0000256" key="5">
    <source>
        <dbReference type="ARBA" id="ARBA00022741"/>
    </source>
</evidence>
<feature type="domain" description="ABC transporter" evidence="9">
    <location>
        <begin position="257"/>
        <end position="498"/>
    </location>
</feature>
<keyword evidence="11" id="KW-1185">Reference proteome</keyword>